<evidence type="ECO:0000256" key="3">
    <source>
        <dbReference type="PROSITE-ProRule" id="PRU00023"/>
    </source>
</evidence>
<dbReference type="AlphaFoldDB" id="A0A813DJ97"/>
<dbReference type="PANTHER" id="PTHR24201">
    <property type="entry name" value="ANK_REP_REGION DOMAIN-CONTAINING PROTEIN"/>
    <property type="match status" value="1"/>
</dbReference>
<dbReference type="InterPro" id="IPR036770">
    <property type="entry name" value="Ankyrin_rpt-contain_sf"/>
</dbReference>
<dbReference type="Gene3D" id="1.25.40.20">
    <property type="entry name" value="Ankyrin repeat-containing domain"/>
    <property type="match status" value="1"/>
</dbReference>
<feature type="repeat" description="ANK" evidence="3">
    <location>
        <begin position="9"/>
        <end position="41"/>
    </location>
</feature>
<feature type="repeat" description="ANK" evidence="3">
    <location>
        <begin position="43"/>
        <end position="75"/>
    </location>
</feature>
<dbReference type="Proteomes" id="UP000654075">
    <property type="component" value="Unassembled WGS sequence"/>
</dbReference>
<gene>
    <name evidence="4" type="ORF">PGLA1383_LOCUS151</name>
    <name evidence="5" type="ORF">PGLA1383_LOCUS7846</name>
</gene>
<dbReference type="PROSITE" id="PS50088">
    <property type="entry name" value="ANK_REPEAT"/>
    <property type="match status" value="2"/>
</dbReference>
<dbReference type="GO" id="GO:0005634">
    <property type="term" value="C:nucleus"/>
    <property type="evidence" value="ECO:0007669"/>
    <property type="project" value="TreeGrafter"/>
</dbReference>
<dbReference type="SUPFAM" id="SSF48403">
    <property type="entry name" value="Ankyrin repeat"/>
    <property type="match status" value="1"/>
</dbReference>
<dbReference type="PROSITE" id="PS50297">
    <property type="entry name" value="ANK_REP_REGION"/>
    <property type="match status" value="2"/>
</dbReference>
<accession>A0A813DJ97</accession>
<keyword evidence="1" id="KW-0677">Repeat</keyword>
<dbReference type="Pfam" id="PF12796">
    <property type="entry name" value="Ank_2"/>
    <property type="match status" value="1"/>
</dbReference>
<dbReference type="SMART" id="SM00248">
    <property type="entry name" value="ANK"/>
    <property type="match status" value="2"/>
</dbReference>
<keyword evidence="6" id="KW-1185">Reference proteome</keyword>
<dbReference type="InterPro" id="IPR002110">
    <property type="entry name" value="Ankyrin_rpt"/>
</dbReference>
<dbReference type="EMBL" id="CAJNNV010003464">
    <property type="protein sequence ID" value="CAE8589066.1"/>
    <property type="molecule type" value="Genomic_DNA"/>
</dbReference>
<proteinExistence type="predicted"/>
<name>A0A813DJ97_POLGL</name>
<organism evidence="5 6">
    <name type="scientific">Polarella glacialis</name>
    <name type="common">Dinoflagellate</name>
    <dbReference type="NCBI Taxonomy" id="89957"/>
    <lineage>
        <taxon>Eukaryota</taxon>
        <taxon>Sar</taxon>
        <taxon>Alveolata</taxon>
        <taxon>Dinophyceae</taxon>
        <taxon>Suessiales</taxon>
        <taxon>Suessiaceae</taxon>
        <taxon>Polarella</taxon>
    </lineage>
</organism>
<protein>
    <submittedName>
        <fullName evidence="5">Uncharacterized protein</fullName>
    </submittedName>
</protein>
<dbReference type="OrthoDB" id="341259at2759"/>
<comment type="caution">
    <text evidence="5">The sequence shown here is derived from an EMBL/GenBank/DDBJ whole genome shotgun (WGS) entry which is preliminary data.</text>
</comment>
<evidence type="ECO:0000313" key="6">
    <source>
        <dbReference type="Proteomes" id="UP000654075"/>
    </source>
</evidence>
<evidence type="ECO:0000256" key="2">
    <source>
        <dbReference type="ARBA" id="ARBA00023043"/>
    </source>
</evidence>
<evidence type="ECO:0000256" key="1">
    <source>
        <dbReference type="ARBA" id="ARBA00022737"/>
    </source>
</evidence>
<evidence type="ECO:0000313" key="5">
    <source>
        <dbReference type="EMBL" id="CAE8589066.1"/>
    </source>
</evidence>
<feature type="non-terminal residue" evidence="5">
    <location>
        <position position="118"/>
    </location>
</feature>
<sequence length="118" mass="12296">VNVEAPTRDGSRPLHMAALGGLPAEAALLLERRAEVDQVRPVDGCSALHLAAQQGSNAMAELLLQARADPSLRNLAARTPLEVAMQNGFEQLGRLLSARAGSTTTTTTATARGVNAEV</sequence>
<dbReference type="PANTHER" id="PTHR24201:SF16">
    <property type="entry name" value="ANKYRIN-1-LIKE-RELATED"/>
    <property type="match status" value="1"/>
</dbReference>
<evidence type="ECO:0000313" key="4">
    <source>
        <dbReference type="EMBL" id="CAE8581120.1"/>
    </source>
</evidence>
<dbReference type="InterPro" id="IPR050776">
    <property type="entry name" value="Ank_Repeat/CDKN_Inhibitor"/>
</dbReference>
<reference evidence="5" key="1">
    <citation type="submission" date="2021-02" db="EMBL/GenBank/DDBJ databases">
        <authorList>
            <person name="Dougan E. K."/>
            <person name="Rhodes N."/>
            <person name="Thang M."/>
            <person name="Chan C."/>
        </authorList>
    </citation>
    <scope>NUCLEOTIDE SEQUENCE</scope>
</reference>
<dbReference type="EMBL" id="CAJNNV010000024">
    <property type="protein sequence ID" value="CAE8581120.1"/>
    <property type="molecule type" value="Genomic_DNA"/>
</dbReference>
<keyword evidence="2 3" id="KW-0040">ANK repeat</keyword>